<evidence type="ECO:0000313" key="2">
    <source>
        <dbReference type="EMBL" id="KAJ7625621.1"/>
    </source>
</evidence>
<protein>
    <submittedName>
        <fullName evidence="2">Uncharacterized protein</fullName>
    </submittedName>
</protein>
<keyword evidence="3" id="KW-1185">Reference proteome</keyword>
<proteinExistence type="predicted"/>
<evidence type="ECO:0000313" key="3">
    <source>
        <dbReference type="Proteomes" id="UP001221142"/>
    </source>
</evidence>
<accession>A0AAD7BMY5</accession>
<feature type="signal peptide" evidence="1">
    <location>
        <begin position="1"/>
        <end position="20"/>
    </location>
</feature>
<reference evidence="2" key="1">
    <citation type="submission" date="2023-03" db="EMBL/GenBank/DDBJ databases">
        <title>Massive genome expansion in bonnet fungi (Mycena s.s.) driven by repeated elements and novel gene families across ecological guilds.</title>
        <authorList>
            <consortium name="Lawrence Berkeley National Laboratory"/>
            <person name="Harder C.B."/>
            <person name="Miyauchi S."/>
            <person name="Viragh M."/>
            <person name="Kuo A."/>
            <person name="Thoen E."/>
            <person name="Andreopoulos B."/>
            <person name="Lu D."/>
            <person name="Skrede I."/>
            <person name="Drula E."/>
            <person name="Henrissat B."/>
            <person name="Morin E."/>
            <person name="Kohler A."/>
            <person name="Barry K."/>
            <person name="LaButti K."/>
            <person name="Morin E."/>
            <person name="Salamov A."/>
            <person name="Lipzen A."/>
            <person name="Mereny Z."/>
            <person name="Hegedus B."/>
            <person name="Baldrian P."/>
            <person name="Stursova M."/>
            <person name="Weitz H."/>
            <person name="Taylor A."/>
            <person name="Grigoriev I.V."/>
            <person name="Nagy L.G."/>
            <person name="Martin F."/>
            <person name="Kauserud H."/>
        </authorList>
    </citation>
    <scope>NUCLEOTIDE SEQUENCE</scope>
    <source>
        <strain evidence="2">9284</strain>
    </source>
</reference>
<comment type="caution">
    <text evidence="2">The sequence shown here is derived from an EMBL/GenBank/DDBJ whole genome shotgun (WGS) entry which is preliminary data.</text>
</comment>
<keyword evidence="1" id="KW-0732">Signal</keyword>
<evidence type="ECO:0000256" key="1">
    <source>
        <dbReference type="SAM" id="SignalP"/>
    </source>
</evidence>
<dbReference type="EMBL" id="JARKIF010000012">
    <property type="protein sequence ID" value="KAJ7625621.1"/>
    <property type="molecule type" value="Genomic_DNA"/>
</dbReference>
<gene>
    <name evidence="2" type="ORF">FB45DRAFT_868798</name>
</gene>
<sequence>MFAKLAAPFIALAVATGIMASPVAYKSPNSLAARGSPSFNNWGGFSSLDNFDSFYGSGNFANLHYSTTVVKQDSELVCHSEQVEIIQQRLLVLQEMAKRIITEQICDVETQTITFQQYYASLGSFSGDLTRSSGRSVGYDNSIVSHYGDLYNSDGSLSNYDLGFSGSDLGSNYYVASGSNWNSYSSPSSVGTAYMVAQAASSDY</sequence>
<dbReference type="AlphaFoldDB" id="A0AAD7BMY5"/>
<name>A0AAD7BMY5_9AGAR</name>
<organism evidence="2 3">
    <name type="scientific">Roridomyces roridus</name>
    <dbReference type="NCBI Taxonomy" id="1738132"/>
    <lineage>
        <taxon>Eukaryota</taxon>
        <taxon>Fungi</taxon>
        <taxon>Dikarya</taxon>
        <taxon>Basidiomycota</taxon>
        <taxon>Agaricomycotina</taxon>
        <taxon>Agaricomycetes</taxon>
        <taxon>Agaricomycetidae</taxon>
        <taxon>Agaricales</taxon>
        <taxon>Marasmiineae</taxon>
        <taxon>Mycenaceae</taxon>
        <taxon>Roridomyces</taxon>
    </lineage>
</organism>
<feature type="chain" id="PRO_5041953326" evidence="1">
    <location>
        <begin position="21"/>
        <end position="204"/>
    </location>
</feature>
<dbReference type="Proteomes" id="UP001221142">
    <property type="component" value="Unassembled WGS sequence"/>
</dbReference>